<dbReference type="STRING" id="137246.A0A401SA78"/>
<comment type="similarity">
    <text evidence="1">Belongs to the mab-21 family.</text>
</comment>
<dbReference type="Gene3D" id="1.10.1410.40">
    <property type="match status" value="1"/>
</dbReference>
<dbReference type="OMA" id="WSKKARW"/>
<dbReference type="EMBL" id="BEZZ01000160">
    <property type="protein sequence ID" value="GCC27311.1"/>
    <property type="molecule type" value="Genomic_DNA"/>
</dbReference>
<dbReference type="SMART" id="SM01265">
    <property type="entry name" value="Mab-21"/>
    <property type="match status" value="1"/>
</dbReference>
<proteinExistence type="inferred from homology"/>
<evidence type="ECO:0000313" key="5">
    <source>
        <dbReference type="Proteomes" id="UP000287033"/>
    </source>
</evidence>
<comment type="caution">
    <text evidence="4">The sequence shown here is derived from an EMBL/GenBank/DDBJ whole genome shotgun (WGS) entry which is preliminary data.</text>
</comment>
<dbReference type="Gene3D" id="3.30.460.90">
    <property type="match status" value="1"/>
</dbReference>
<dbReference type="AlphaFoldDB" id="A0A401SA78"/>
<evidence type="ECO:0000259" key="2">
    <source>
        <dbReference type="Pfam" id="PF03281"/>
    </source>
</evidence>
<dbReference type="Pfam" id="PF03281">
    <property type="entry name" value="Mab-21"/>
    <property type="match status" value="1"/>
</dbReference>
<dbReference type="PANTHER" id="PTHR10656">
    <property type="entry name" value="CELL FATE DETERMINING PROTEIN MAB21-RELATED"/>
    <property type="match status" value="1"/>
</dbReference>
<protein>
    <submittedName>
        <fullName evidence="4">Uncharacterized protein</fullName>
    </submittedName>
</protein>
<dbReference type="InterPro" id="IPR024810">
    <property type="entry name" value="MAB21L/cGLR"/>
</dbReference>
<dbReference type="OrthoDB" id="5947963at2759"/>
<keyword evidence="5" id="KW-1185">Reference proteome</keyword>
<reference evidence="4 5" key="1">
    <citation type="journal article" date="2018" name="Nat. Ecol. Evol.">
        <title>Shark genomes provide insights into elasmobranch evolution and the origin of vertebrates.</title>
        <authorList>
            <person name="Hara Y"/>
            <person name="Yamaguchi K"/>
            <person name="Onimaru K"/>
            <person name="Kadota M"/>
            <person name="Koyanagi M"/>
            <person name="Keeley SD"/>
            <person name="Tatsumi K"/>
            <person name="Tanaka K"/>
            <person name="Motone F"/>
            <person name="Kageyama Y"/>
            <person name="Nozu R"/>
            <person name="Adachi N"/>
            <person name="Nishimura O"/>
            <person name="Nakagawa R"/>
            <person name="Tanegashima C"/>
            <person name="Kiyatake I"/>
            <person name="Matsumoto R"/>
            <person name="Murakumo K"/>
            <person name="Nishida K"/>
            <person name="Terakita A"/>
            <person name="Kuratani S"/>
            <person name="Sato K"/>
            <person name="Hyodo S Kuraku.S."/>
        </authorList>
    </citation>
    <scope>NUCLEOTIDE SEQUENCE [LARGE SCALE GENOMIC DNA]</scope>
</reference>
<evidence type="ECO:0000256" key="1">
    <source>
        <dbReference type="ARBA" id="ARBA00008307"/>
    </source>
</evidence>
<dbReference type="InterPro" id="IPR046903">
    <property type="entry name" value="Mab-21-like_nuc_Trfase"/>
</dbReference>
<organism evidence="4 5">
    <name type="scientific">Chiloscyllium punctatum</name>
    <name type="common">Brownbanded bambooshark</name>
    <name type="synonym">Hemiscyllium punctatum</name>
    <dbReference type="NCBI Taxonomy" id="137246"/>
    <lineage>
        <taxon>Eukaryota</taxon>
        <taxon>Metazoa</taxon>
        <taxon>Chordata</taxon>
        <taxon>Craniata</taxon>
        <taxon>Vertebrata</taxon>
        <taxon>Chondrichthyes</taxon>
        <taxon>Elasmobranchii</taxon>
        <taxon>Galeomorphii</taxon>
        <taxon>Galeoidea</taxon>
        <taxon>Orectolobiformes</taxon>
        <taxon>Hemiscylliidae</taxon>
        <taxon>Chiloscyllium</taxon>
    </lineage>
</organism>
<dbReference type="PANTHER" id="PTHR10656:SF30">
    <property type="entry name" value="PROTEIN MAB-21-LIKE 3"/>
    <property type="match status" value="1"/>
</dbReference>
<evidence type="ECO:0000313" key="4">
    <source>
        <dbReference type="EMBL" id="GCC27311.1"/>
    </source>
</evidence>
<gene>
    <name evidence="4" type="ORF">chiPu_0005735</name>
</gene>
<dbReference type="Proteomes" id="UP000287033">
    <property type="component" value="Unassembled WGS sequence"/>
</dbReference>
<evidence type="ECO:0000259" key="3">
    <source>
        <dbReference type="Pfam" id="PF20266"/>
    </source>
</evidence>
<dbReference type="Pfam" id="PF20266">
    <property type="entry name" value="Mab-21_C"/>
    <property type="match status" value="1"/>
</dbReference>
<feature type="domain" description="Mab-21-like nucleotidyltransferase" evidence="2">
    <location>
        <begin position="85"/>
        <end position="272"/>
    </location>
</feature>
<name>A0A401SA78_CHIPU</name>
<accession>A0A401SA78</accession>
<sequence>MVEFTEEDLVFYLLNQVDLRRRQVSKTEEEVYAIVQELTSAISAEDSRFQPISHSGINNENIKDQLAVVAKWSSILTGKRAQHASIQVQSPTQFFIMVPLRGLSAYTERKVRQWRYYTLTGSKLISPVQEPEKLHQWLEVDQFLKSAQEWHQSDVTIEGDIVPSKVVAMFKALLEKPLQASNFRGKINVLENVGPTIRLAVKTTEQHVEVEIVPAIEIANHWPKKARWPRFLKRWPSKEKARTVKSFGFNLLARSNYHWQLSFTRAERELLEDMDEDGGCRLKCLQVIRKLKEDYWCPGNKPVITSYHLQTLLFWTCEKYPRSKDWKNFQKSFLRLVKKLQKCVLQRYLRHYFVKSFNLLKYANTNELDITSQKINDFLINPGVYFH</sequence>
<feature type="domain" description="Mab-21-like HhH/H2TH-like" evidence="3">
    <location>
        <begin position="280"/>
        <end position="376"/>
    </location>
</feature>
<dbReference type="InterPro" id="IPR046906">
    <property type="entry name" value="Mab-21_HhH/H2TH-like"/>
</dbReference>